<evidence type="ECO:0000256" key="1">
    <source>
        <dbReference type="ARBA" id="ARBA00006335"/>
    </source>
</evidence>
<evidence type="ECO:0000313" key="7">
    <source>
        <dbReference type="EMBL" id="RCI02063.1"/>
    </source>
</evidence>
<keyword evidence="5" id="KW-1133">Transmembrane helix</keyword>
<keyword evidence="5" id="KW-0472">Membrane</keyword>
<dbReference type="GO" id="GO:0005576">
    <property type="term" value="C:extracellular region"/>
    <property type="evidence" value="ECO:0007669"/>
    <property type="project" value="InterPro"/>
</dbReference>
<feature type="compositionally biased region" description="Acidic residues" evidence="4">
    <location>
        <begin position="29"/>
        <end position="43"/>
    </location>
</feature>
<dbReference type="InterPro" id="IPR005135">
    <property type="entry name" value="Endo/exonuclease/phosphatase"/>
</dbReference>
<comment type="caution">
    <text evidence="7">The sequence shown here is derived from an EMBL/GenBank/DDBJ whole genome shotgun (WGS) entry which is preliminary data.</text>
</comment>
<dbReference type="GO" id="GO:0005737">
    <property type="term" value="C:cytoplasm"/>
    <property type="evidence" value="ECO:0007669"/>
    <property type="project" value="TreeGrafter"/>
</dbReference>
<evidence type="ECO:0000313" key="8">
    <source>
        <dbReference type="Proteomes" id="UP000253551"/>
    </source>
</evidence>
<name>A0A367KIK8_RHIST</name>
<dbReference type="PANTHER" id="PTHR16320">
    <property type="entry name" value="SPHINGOMYELINASE FAMILY MEMBER"/>
    <property type="match status" value="1"/>
</dbReference>
<dbReference type="Pfam" id="PF03372">
    <property type="entry name" value="Exo_endo_phos"/>
    <property type="match status" value="1"/>
</dbReference>
<dbReference type="PANTHER" id="PTHR16320:SF1">
    <property type="entry name" value="SPHINGOMYELINASE DDB_G0288017"/>
    <property type="match status" value="1"/>
</dbReference>
<accession>A0A367KIK8</accession>
<evidence type="ECO:0000259" key="6">
    <source>
        <dbReference type="Pfam" id="PF03372"/>
    </source>
</evidence>
<keyword evidence="5" id="KW-0812">Transmembrane</keyword>
<protein>
    <recommendedName>
        <fullName evidence="2">sphingomyelin phosphodiesterase</fullName>
        <ecNumber evidence="2">3.1.4.12</ecNumber>
    </recommendedName>
</protein>
<organism evidence="7 8">
    <name type="scientific">Rhizopus stolonifer</name>
    <name type="common">Rhizopus nigricans</name>
    <dbReference type="NCBI Taxonomy" id="4846"/>
    <lineage>
        <taxon>Eukaryota</taxon>
        <taxon>Fungi</taxon>
        <taxon>Fungi incertae sedis</taxon>
        <taxon>Mucoromycota</taxon>
        <taxon>Mucoromycotina</taxon>
        <taxon>Mucoromycetes</taxon>
        <taxon>Mucorales</taxon>
        <taxon>Mucorineae</taxon>
        <taxon>Rhizopodaceae</taxon>
        <taxon>Rhizopus</taxon>
    </lineage>
</organism>
<dbReference type="InterPro" id="IPR036691">
    <property type="entry name" value="Endo/exonu/phosph_ase_sf"/>
</dbReference>
<feature type="region of interest" description="Disordered" evidence="4">
    <location>
        <begin position="1"/>
        <end position="53"/>
    </location>
</feature>
<dbReference type="EC" id="3.1.4.12" evidence="2"/>
<comment type="similarity">
    <text evidence="1">Belongs to the neutral sphingomyelinase family.</text>
</comment>
<dbReference type="OrthoDB" id="40902at2759"/>
<reference evidence="7 8" key="1">
    <citation type="journal article" date="2018" name="G3 (Bethesda)">
        <title>Phylogenetic and Phylogenomic Definition of Rhizopus Species.</title>
        <authorList>
            <person name="Gryganskyi A.P."/>
            <person name="Golan J."/>
            <person name="Dolatabadi S."/>
            <person name="Mondo S."/>
            <person name="Robb S."/>
            <person name="Idnurm A."/>
            <person name="Muszewska A."/>
            <person name="Steczkiewicz K."/>
            <person name="Masonjones S."/>
            <person name="Liao H.L."/>
            <person name="Gajdeczka M.T."/>
            <person name="Anike F."/>
            <person name="Vuek A."/>
            <person name="Anishchenko I.M."/>
            <person name="Voigt K."/>
            <person name="de Hoog G.S."/>
            <person name="Smith M.E."/>
            <person name="Heitman J."/>
            <person name="Vilgalys R."/>
            <person name="Stajich J.E."/>
        </authorList>
    </citation>
    <scope>NUCLEOTIDE SEQUENCE [LARGE SCALE GENOMIC DNA]</scope>
    <source>
        <strain evidence="7 8">LSU 92-RS-03</strain>
    </source>
</reference>
<evidence type="ECO:0000256" key="3">
    <source>
        <dbReference type="ARBA" id="ARBA00022801"/>
    </source>
</evidence>
<sequence length="550" mass="63251">MSSVPAVPTIDRRDSEQEAEVPMPTEPYHDEEEEPTVSEGEQDQENRRMRSYEASVVSVQSNPPPYELYPPAKTAFGRFFNWLRQIPQWNTHQPIYLPTIHNSGSSSGRSIFSLGRRHRRTASTTSSGSSISSTSSVSCWSYYYFAITDRLPERPRFVLPSFLAKHRLALIVLSFFSLVLFSFLLFCSIFFSASNYPAPVFPDKTTNSTARFLTLNIFMRPPLIKNNWSDYKDDRLAYIEKYILPEYDVICFQESFAFASKRKDRLITSARKLGFNYHVESPRKYPWNIGVDGGLLIVSRFPIRQADVIEYPRGQHSDWLSIKGALHAHIELNATRKIHLYTTHTQASYDLNNVINEDDTAIRLSQFAILHQFIYDTSRQDNNQDPIMVVGDLNVDAAVHSKERPITQPSKESSPEYVKMVDVIRGTGVLKSNSDGRWFEHPWKLDNLTDIVYDHYGYHPVTFGDYKVSNQGELVPAETVLTNWDVLMTVQSIDRIFLAPRYATVAKLQSPRVEKFWVEENDQMTDEEKKNTGFTQISDHYGLSCEIQLL</sequence>
<dbReference type="Gene3D" id="3.60.10.10">
    <property type="entry name" value="Endonuclease/exonuclease/phosphatase"/>
    <property type="match status" value="1"/>
</dbReference>
<keyword evidence="3" id="KW-0378">Hydrolase</keyword>
<dbReference type="STRING" id="4846.A0A367KIK8"/>
<evidence type="ECO:0000256" key="2">
    <source>
        <dbReference type="ARBA" id="ARBA00012369"/>
    </source>
</evidence>
<dbReference type="InterPro" id="IPR038772">
    <property type="entry name" value="Sph/SMPD2-like"/>
</dbReference>
<feature type="transmembrane region" description="Helical" evidence="5">
    <location>
        <begin position="168"/>
        <end position="191"/>
    </location>
</feature>
<feature type="domain" description="Endonuclease/exonuclease/phosphatase" evidence="6">
    <location>
        <begin position="213"/>
        <end position="397"/>
    </location>
</feature>
<dbReference type="AlphaFoldDB" id="A0A367KIK8"/>
<gene>
    <name evidence="7" type="primary">SMPD2_1</name>
    <name evidence="7" type="ORF">CU098_010190</name>
</gene>
<evidence type="ECO:0000256" key="5">
    <source>
        <dbReference type="SAM" id="Phobius"/>
    </source>
</evidence>
<proteinExistence type="inferred from homology"/>
<dbReference type="EMBL" id="PJQM01001547">
    <property type="protein sequence ID" value="RCI02063.1"/>
    <property type="molecule type" value="Genomic_DNA"/>
</dbReference>
<dbReference type="SUPFAM" id="SSF56219">
    <property type="entry name" value="DNase I-like"/>
    <property type="match status" value="1"/>
</dbReference>
<keyword evidence="8" id="KW-1185">Reference proteome</keyword>
<dbReference type="Proteomes" id="UP000253551">
    <property type="component" value="Unassembled WGS sequence"/>
</dbReference>
<dbReference type="CDD" id="cd09078">
    <property type="entry name" value="nSMase"/>
    <property type="match status" value="1"/>
</dbReference>
<evidence type="ECO:0000256" key="4">
    <source>
        <dbReference type="SAM" id="MobiDB-lite"/>
    </source>
</evidence>
<dbReference type="GO" id="GO:0004767">
    <property type="term" value="F:sphingomyelin phosphodiesterase activity"/>
    <property type="evidence" value="ECO:0007669"/>
    <property type="project" value="UniProtKB-EC"/>
</dbReference>
<dbReference type="InterPro" id="IPR017766">
    <property type="entry name" value="Sphingomyelinase/PLipase_C"/>
</dbReference>